<dbReference type="Pfam" id="PF18942">
    <property type="entry name" value="DUF5689"/>
    <property type="match status" value="1"/>
</dbReference>
<dbReference type="InterPro" id="IPR043744">
    <property type="entry name" value="DUF5689"/>
</dbReference>
<accession>A0A1W2AA23</accession>
<reference evidence="3" key="1">
    <citation type="submission" date="2017-04" db="EMBL/GenBank/DDBJ databases">
        <authorList>
            <person name="Varghese N."/>
            <person name="Submissions S."/>
        </authorList>
    </citation>
    <scope>NUCLEOTIDE SEQUENCE [LARGE SCALE GENOMIC DNA]</scope>
    <source>
        <strain evidence="3">DSM 12126</strain>
    </source>
</reference>
<dbReference type="OrthoDB" id="1111074at2"/>
<name>A0A1W2AA23_9SPHI</name>
<evidence type="ECO:0000259" key="1">
    <source>
        <dbReference type="Pfam" id="PF18942"/>
    </source>
</evidence>
<dbReference type="EMBL" id="FWXT01000001">
    <property type="protein sequence ID" value="SMC57589.1"/>
    <property type="molecule type" value="Genomic_DNA"/>
</dbReference>
<protein>
    <recommendedName>
        <fullName evidence="1">DUF5689 domain-containing protein</fullName>
    </recommendedName>
</protein>
<feature type="domain" description="DUF5689" evidence="1">
    <location>
        <begin position="40"/>
        <end position="249"/>
    </location>
</feature>
<dbReference type="AlphaFoldDB" id="A0A1W2AA23"/>
<gene>
    <name evidence="2" type="ORF">SAMN04488524_1285</name>
</gene>
<organism evidence="2 3">
    <name type="scientific">Pedobacter africanus</name>
    <dbReference type="NCBI Taxonomy" id="151894"/>
    <lineage>
        <taxon>Bacteria</taxon>
        <taxon>Pseudomonadati</taxon>
        <taxon>Bacteroidota</taxon>
        <taxon>Sphingobacteriia</taxon>
        <taxon>Sphingobacteriales</taxon>
        <taxon>Sphingobacteriaceae</taxon>
        <taxon>Pedobacter</taxon>
    </lineage>
</organism>
<dbReference type="RefSeq" id="WP_084237538.1">
    <property type="nucleotide sequence ID" value="NZ_FWXT01000001.1"/>
</dbReference>
<proteinExistence type="predicted"/>
<dbReference type="STRING" id="151894.SAMN04488524_1285"/>
<sequence>MKRIKYKMPAFITAVIMLMGCEKDNTAAGLISPVVGVDFIRNLYNGDDLTLTSDMVMGATQVAGIVISDAASLNVAPGELLIQNVSKNKLAGISLDFGTASLSSYRPGDSVKVDLSGATLVRRKGKLQISGLNPSGITKVKSGMETIVRTLALSELFSNFQAYESTLIRINSAGFMPVPVAGDTFEGDKLMDDGTGGSIYLSTQSTALFAAESLPMNATFVGVATYFNATKNSNIGAKQLLRMRNESDVNNASGTVYAKFPEDFEAPAASEKAIFDMPATANNVALKSGSWNLHQCIFGAVRNSDRFDPRGNQCIRMQKNLSVPALLQMNFDLPNGASKVTLVYGAYGTEPSSTWRLEYSQDAGASWKAAGEEVSDASAVAKSVTFNLNIKGNVRFRVNKLGLGVSNVPFLLNGLLNIDSFTVYQNID</sequence>
<evidence type="ECO:0000313" key="3">
    <source>
        <dbReference type="Proteomes" id="UP000192756"/>
    </source>
</evidence>
<dbReference type="Proteomes" id="UP000192756">
    <property type="component" value="Unassembled WGS sequence"/>
</dbReference>
<evidence type="ECO:0000313" key="2">
    <source>
        <dbReference type="EMBL" id="SMC57589.1"/>
    </source>
</evidence>
<keyword evidence="3" id="KW-1185">Reference proteome</keyword>
<dbReference type="PROSITE" id="PS51257">
    <property type="entry name" value="PROKAR_LIPOPROTEIN"/>
    <property type="match status" value="1"/>
</dbReference>